<gene>
    <name evidence="1" type="ORF">LEMA_P102890.1</name>
</gene>
<dbReference type="RefSeq" id="XP_003840637.1">
    <property type="nucleotide sequence ID" value="XM_003840589.1"/>
</dbReference>
<protein>
    <submittedName>
        <fullName evidence="1">Predicted protein</fullName>
    </submittedName>
</protein>
<name>E4ZZP2_LEPMJ</name>
<sequence>MASLLYPTAESCTASGHVQVHIVRILIESRRWLIAQPSYCMRRMRRRGDSKEATSLWAAISLSAGHHASIRRQDRLSNRQQLVIARVVLLFGVIGEMAKAEANGEWIDMREHNVEARACGMSSYSIDTRAASRGELMREI</sequence>
<dbReference type="EMBL" id="FP929130">
    <property type="protein sequence ID" value="CBX97158.1"/>
    <property type="molecule type" value="Genomic_DNA"/>
</dbReference>
<dbReference type="AlphaFoldDB" id="E4ZZP2"/>
<evidence type="ECO:0000313" key="2">
    <source>
        <dbReference type="Proteomes" id="UP000002668"/>
    </source>
</evidence>
<dbReference type="HOGENOM" id="CLU_1835505_0_0_1"/>
<reference evidence="2" key="1">
    <citation type="journal article" date="2011" name="Nat. Commun.">
        <title>Effector diversification within compartments of the Leptosphaeria maculans genome affected by Repeat-Induced Point mutations.</title>
        <authorList>
            <person name="Rouxel T."/>
            <person name="Grandaubert J."/>
            <person name="Hane J.K."/>
            <person name="Hoede C."/>
            <person name="van de Wouw A.P."/>
            <person name="Couloux A."/>
            <person name="Dominguez V."/>
            <person name="Anthouard V."/>
            <person name="Bally P."/>
            <person name="Bourras S."/>
            <person name="Cozijnsen A.J."/>
            <person name="Ciuffetti L.M."/>
            <person name="Degrave A."/>
            <person name="Dilmaghani A."/>
            <person name="Duret L."/>
            <person name="Fudal I."/>
            <person name="Goodwin S.B."/>
            <person name="Gout L."/>
            <person name="Glaser N."/>
            <person name="Linglin J."/>
            <person name="Kema G.H.J."/>
            <person name="Lapalu N."/>
            <person name="Lawrence C.B."/>
            <person name="May K."/>
            <person name="Meyer M."/>
            <person name="Ollivier B."/>
            <person name="Poulain J."/>
            <person name="Schoch C.L."/>
            <person name="Simon A."/>
            <person name="Spatafora J.W."/>
            <person name="Stachowiak A."/>
            <person name="Turgeon B.G."/>
            <person name="Tyler B.M."/>
            <person name="Vincent D."/>
            <person name="Weissenbach J."/>
            <person name="Amselem J."/>
            <person name="Quesneville H."/>
            <person name="Oliver R.P."/>
            <person name="Wincker P."/>
            <person name="Balesdent M.-H."/>
            <person name="Howlett B.J."/>
        </authorList>
    </citation>
    <scope>NUCLEOTIDE SEQUENCE [LARGE SCALE GENOMIC DNA]</scope>
    <source>
        <strain evidence="2">JN3 / isolate v23.1.3 / race Av1-4-5-6-7-8</strain>
    </source>
</reference>
<accession>E4ZZP2</accession>
<proteinExistence type="predicted"/>
<evidence type="ECO:0000313" key="1">
    <source>
        <dbReference type="EMBL" id="CBX97158.1"/>
    </source>
</evidence>
<organism evidence="2">
    <name type="scientific">Leptosphaeria maculans (strain JN3 / isolate v23.1.3 / race Av1-4-5-6-7-8)</name>
    <name type="common">Blackleg fungus</name>
    <name type="synonym">Phoma lingam</name>
    <dbReference type="NCBI Taxonomy" id="985895"/>
    <lineage>
        <taxon>Eukaryota</taxon>
        <taxon>Fungi</taxon>
        <taxon>Dikarya</taxon>
        <taxon>Ascomycota</taxon>
        <taxon>Pezizomycotina</taxon>
        <taxon>Dothideomycetes</taxon>
        <taxon>Pleosporomycetidae</taxon>
        <taxon>Pleosporales</taxon>
        <taxon>Pleosporineae</taxon>
        <taxon>Leptosphaeriaceae</taxon>
        <taxon>Plenodomus</taxon>
        <taxon>Plenodomus lingam/Leptosphaeria maculans species complex</taxon>
    </lineage>
</organism>
<keyword evidence="2" id="KW-1185">Reference proteome</keyword>
<dbReference type="VEuPathDB" id="FungiDB:LEMA_P102890.1"/>
<dbReference type="GeneID" id="13283512"/>
<dbReference type="InParanoid" id="E4ZZP2"/>
<dbReference type="Proteomes" id="UP000002668">
    <property type="component" value="Genome"/>
</dbReference>